<accession>A0A9D5CP00</accession>
<dbReference type="GO" id="GO:0005975">
    <property type="term" value="P:carbohydrate metabolic process"/>
    <property type="evidence" value="ECO:0007669"/>
    <property type="project" value="InterPro"/>
</dbReference>
<evidence type="ECO:0000256" key="3">
    <source>
        <dbReference type="ARBA" id="ARBA00023295"/>
    </source>
</evidence>
<dbReference type="GO" id="GO:0008422">
    <property type="term" value="F:beta-glucosidase activity"/>
    <property type="evidence" value="ECO:0007669"/>
    <property type="project" value="TreeGrafter"/>
</dbReference>
<dbReference type="EMBL" id="JAGGNH010000003">
    <property type="protein sequence ID" value="KAJ0976986.1"/>
    <property type="molecule type" value="Genomic_DNA"/>
</dbReference>
<keyword evidence="2" id="KW-0378">Hydrolase</keyword>
<dbReference type="SUPFAM" id="SSF51445">
    <property type="entry name" value="(Trans)glycosidases"/>
    <property type="match status" value="1"/>
</dbReference>
<reference evidence="5" key="1">
    <citation type="submission" date="2021-03" db="EMBL/GenBank/DDBJ databases">
        <authorList>
            <person name="Li Z."/>
            <person name="Yang C."/>
        </authorList>
    </citation>
    <scope>NUCLEOTIDE SEQUENCE</scope>
    <source>
        <strain evidence="5">Dzin_1.0</strain>
        <tissue evidence="5">Leaf</tissue>
    </source>
</reference>
<proteinExistence type="inferred from homology"/>
<sequence length="149" mass="17343">MKSTDDPYVEELISNGHSDIGLWDNGSWLQVYPEGIKELLLRIKERYGNPPVYVTENGYGDLFNTKKNKDEAITDKKRKRYHELHLAKVSDAIKAGVDVKGYFAWSLTDSFEWESGYTQRFGLAYVDYDTLERTPKDSAKWFSQILEKY</sequence>
<dbReference type="AlphaFoldDB" id="A0A9D5CP00"/>
<protein>
    <recommendedName>
        <fullName evidence="7">Beta-glucosidase</fullName>
    </recommendedName>
</protein>
<reference evidence="5" key="2">
    <citation type="journal article" date="2022" name="Hortic Res">
        <title>The genome of Dioscorea zingiberensis sheds light on the biosynthesis, origin and evolution of the medicinally important diosgenin saponins.</title>
        <authorList>
            <person name="Li Y."/>
            <person name="Tan C."/>
            <person name="Li Z."/>
            <person name="Guo J."/>
            <person name="Li S."/>
            <person name="Chen X."/>
            <person name="Wang C."/>
            <person name="Dai X."/>
            <person name="Yang H."/>
            <person name="Song W."/>
            <person name="Hou L."/>
            <person name="Xu J."/>
            <person name="Tong Z."/>
            <person name="Xu A."/>
            <person name="Yuan X."/>
            <person name="Wang W."/>
            <person name="Yang Q."/>
            <person name="Chen L."/>
            <person name="Sun Z."/>
            <person name="Wang K."/>
            <person name="Pan B."/>
            <person name="Chen J."/>
            <person name="Bao Y."/>
            <person name="Liu F."/>
            <person name="Qi X."/>
            <person name="Gang D.R."/>
            <person name="Wen J."/>
            <person name="Li J."/>
        </authorList>
    </citation>
    <scope>NUCLEOTIDE SEQUENCE</scope>
    <source>
        <strain evidence="5">Dzin_1.0</strain>
    </source>
</reference>
<evidence type="ECO:0000256" key="1">
    <source>
        <dbReference type="ARBA" id="ARBA00010838"/>
    </source>
</evidence>
<dbReference type="PANTHER" id="PTHR10353:SF36">
    <property type="entry name" value="LP05116P"/>
    <property type="match status" value="1"/>
</dbReference>
<evidence type="ECO:0000256" key="4">
    <source>
        <dbReference type="RuleBase" id="RU003690"/>
    </source>
</evidence>
<evidence type="ECO:0000313" key="6">
    <source>
        <dbReference type="Proteomes" id="UP001085076"/>
    </source>
</evidence>
<dbReference type="Proteomes" id="UP001085076">
    <property type="component" value="Miscellaneous, Linkage group lg03"/>
</dbReference>
<dbReference type="OrthoDB" id="65569at2759"/>
<evidence type="ECO:0000256" key="2">
    <source>
        <dbReference type="ARBA" id="ARBA00022801"/>
    </source>
</evidence>
<name>A0A9D5CP00_9LILI</name>
<dbReference type="InterPro" id="IPR001360">
    <property type="entry name" value="Glyco_hydro_1"/>
</dbReference>
<keyword evidence="6" id="KW-1185">Reference proteome</keyword>
<dbReference type="InterPro" id="IPR017853">
    <property type="entry name" value="GH"/>
</dbReference>
<organism evidence="5 6">
    <name type="scientific">Dioscorea zingiberensis</name>
    <dbReference type="NCBI Taxonomy" id="325984"/>
    <lineage>
        <taxon>Eukaryota</taxon>
        <taxon>Viridiplantae</taxon>
        <taxon>Streptophyta</taxon>
        <taxon>Embryophyta</taxon>
        <taxon>Tracheophyta</taxon>
        <taxon>Spermatophyta</taxon>
        <taxon>Magnoliopsida</taxon>
        <taxon>Liliopsida</taxon>
        <taxon>Dioscoreales</taxon>
        <taxon>Dioscoreaceae</taxon>
        <taxon>Dioscorea</taxon>
    </lineage>
</organism>
<gene>
    <name evidence="5" type="ORF">J5N97_012460</name>
</gene>
<dbReference type="PRINTS" id="PR00131">
    <property type="entry name" value="GLHYDRLASE1"/>
</dbReference>
<dbReference type="Pfam" id="PF00232">
    <property type="entry name" value="Glyco_hydro_1"/>
    <property type="match status" value="1"/>
</dbReference>
<dbReference type="Gene3D" id="3.20.20.80">
    <property type="entry name" value="Glycosidases"/>
    <property type="match status" value="1"/>
</dbReference>
<keyword evidence="3" id="KW-0326">Glycosidase</keyword>
<comment type="caution">
    <text evidence="5">The sequence shown here is derived from an EMBL/GenBank/DDBJ whole genome shotgun (WGS) entry which is preliminary data.</text>
</comment>
<evidence type="ECO:0008006" key="7">
    <source>
        <dbReference type="Google" id="ProtNLM"/>
    </source>
</evidence>
<comment type="similarity">
    <text evidence="1 4">Belongs to the glycosyl hydrolase 1 family.</text>
</comment>
<evidence type="ECO:0000313" key="5">
    <source>
        <dbReference type="EMBL" id="KAJ0976986.1"/>
    </source>
</evidence>
<dbReference type="PANTHER" id="PTHR10353">
    <property type="entry name" value="GLYCOSYL HYDROLASE"/>
    <property type="match status" value="1"/>
</dbReference>